<gene>
    <name evidence="1" type="ORF">AK812_SmicGene44249</name>
</gene>
<dbReference type="AlphaFoldDB" id="A0A1Q9BZ11"/>
<protein>
    <submittedName>
        <fullName evidence="1">Uncharacterized protein</fullName>
    </submittedName>
</protein>
<dbReference type="EMBL" id="LSRX01002222">
    <property type="protein sequence ID" value="OLP75889.1"/>
    <property type="molecule type" value="Genomic_DNA"/>
</dbReference>
<keyword evidence="2" id="KW-1185">Reference proteome</keyword>
<sequence>MSGILCVEMLESTLKAACFQILLPSHWLFPPGPSMNSGALSVESLVMHYKDKFFQELCTEGWKWRVVCCEAEVACPWLPSMLQASANSTNLVSKNATEIEVAASLAYHFGMTKNMQTAIDTTKAALPNISYMNSVGHYVQHFGGGDKGGFELIAFLQQLSKSCGHSLFLGEEYMDAIAFTRFSDPSSTYPFLRASFWAAAMSSPKSADSISKLVTQSDIEKLKSSGMKTQIKTAETLLSLSWNLLSKTGGLHEKKGVRAMGHMMIRTALLLVKKEAKGKEGKTFGTLQKVHEAFTAEVGDGNAAGAAATAESSESGGELRIMSLQDTASAAIIAATSNSWLKVGARYVQKDNPAIYEFEGMDNVDGIFKLADAWGTDYTLRIPHKDLRNMRATDKKVPALYSAEHVARRRVDSFMTLEEEVAKATALTMLFNFYSEFLGIMSRVIECAHQVDECLVDLHFTSDGKVYAANNIKKYGLKVFPMGMLSKSKSAADEKGKVMITVATDNFIVQPPKNDRCIVPFFWVGHCSEARDELILYKAPEKGLKRKDGPEVQVPKMLIQEDSDGQKWLKVRPSHYAIAKLMLGHLEEFKNCRQPSLAASPQIAQIRKMLLEKITTALGLAGAAESEQDDFFVQGNGGDDANAKAADALEEDEQAPKRRKLTYQKAPPTINLELGGIACTFKTPATGRESDIIVMLDAKQMTALADYVIQDTSGCLQGDAKRTYKRTGQYRKVRQNSQEFELGEE</sequence>
<dbReference type="Proteomes" id="UP000186817">
    <property type="component" value="Unassembled WGS sequence"/>
</dbReference>
<evidence type="ECO:0000313" key="2">
    <source>
        <dbReference type="Proteomes" id="UP000186817"/>
    </source>
</evidence>
<evidence type="ECO:0000313" key="1">
    <source>
        <dbReference type="EMBL" id="OLP75889.1"/>
    </source>
</evidence>
<comment type="caution">
    <text evidence="1">The sequence shown here is derived from an EMBL/GenBank/DDBJ whole genome shotgun (WGS) entry which is preliminary data.</text>
</comment>
<organism evidence="1 2">
    <name type="scientific">Symbiodinium microadriaticum</name>
    <name type="common">Dinoflagellate</name>
    <name type="synonym">Zooxanthella microadriatica</name>
    <dbReference type="NCBI Taxonomy" id="2951"/>
    <lineage>
        <taxon>Eukaryota</taxon>
        <taxon>Sar</taxon>
        <taxon>Alveolata</taxon>
        <taxon>Dinophyceae</taxon>
        <taxon>Suessiales</taxon>
        <taxon>Symbiodiniaceae</taxon>
        <taxon>Symbiodinium</taxon>
    </lineage>
</organism>
<reference evidence="1 2" key="1">
    <citation type="submission" date="2016-02" db="EMBL/GenBank/DDBJ databases">
        <title>Genome analysis of coral dinoflagellate symbionts highlights evolutionary adaptations to a symbiotic lifestyle.</title>
        <authorList>
            <person name="Aranda M."/>
            <person name="Li Y."/>
            <person name="Liew Y.J."/>
            <person name="Baumgarten S."/>
            <person name="Simakov O."/>
            <person name="Wilson M."/>
            <person name="Piel J."/>
            <person name="Ashoor H."/>
            <person name="Bougouffa S."/>
            <person name="Bajic V.B."/>
            <person name="Ryu T."/>
            <person name="Ravasi T."/>
            <person name="Bayer T."/>
            <person name="Micklem G."/>
            <person name="Kim H."/>
            <person name="Bhak J."/>
            <person name="Lajeunesse T.C."/>
            <person name="Voolstra C.R."/>
        </authorList>
    </citation>
    <scope>NUCLEOTIDE SEQUENCE [LARGE SCALE GENOMIC DNA]</scope>
    <source>
        <strain evidence="1 2">CCMP2467</strain>
    </source>
</reference>
<proteinExistence type="predicted"/>
<name>A0A1Q9BZ11_SYMMI</name>
<dbReference type="OrthoDB" id="415144at2759"/>
<accession>A0A1Q9BZ11</accession>